<evidence type="ECO:0000256" key="2">
    <source>
        <dbReference type="ARBA" id="ARBA00005189"/>
    </source>
</evidence>
<gene>
    <name evidence="5" type="ORF">ANE_LOCUS23776</name>
</gene>
<dbReference type="Gene3D" id="3.40.50.150">
    <property type="entry name" value="Vaccinia Virus protein VP39"/>
    <property type="match status" value="1"/>
</dbReference>
<evidence type="ECO:0000256" key="1">
    <source>
        <dbReference type="ARBA" id="ARBA00004969"/>
    </source>
</evidence>
<protein>
    <recommendedName>
        <fullName evidence="4">phosphoethanolamine N-methyltransferase</fullName>
        <ecNumber evidence="4">2.1.1.103</ecNumber>
    </recommendedName>
</protein>
<keyword evidence="3" id="KW-0808">Transferase</keyword>
<accession>A0A565CID2</accession>
<dbReference type="GO" id="GO:0000234">
    <property type="term" value="F:phosphoethanolamine N-methyltransferase activity"/>
    <property type="evidence" value="ECO:0007669"/>
    <property type="project" value="UniProtKB-EC"/>
</dbReference>
<dbReference type="Proteomes" id="UP000489600">
    <property type="component" value="Unassembled WGS sequence"/>
</dbReference>
<proteinExistence type="predicted"/>
<dbReference type="EC" id="2.1.1.103" evidence="4"/>
<dbReference type="OrthoDB" id="439046at2759"/>
<evidence type="ECO:0000313" key="6">
    <source>
        <dbReference type="Proteomes" id="UP000489600"/>
    </source>
</evidence>
<comment type="pathway">
    <text evidence="1">Phospholipid metabolism; phosphatidylcholine biosynthesis.</text>
</comment>
<dbReference type="AlphaFoldDB" id="A0A565CID2"/>
<evidence type="ECO:0000313" key="5">
    <source>
        <dbReference type="EMBL" id="VVB13332.1"/>
    </source>
</evidence>
<evidence type="ECO:0000256" key="3">
    <source>
        <dbReference type="ARBA" id="ARBA00022679"/>
    </source>
</evidence>
<organism evidence="5 6">
    <name type="scientific">Arabis nemorensis</name>
    <dbReference type="NCBI Taxonomy" id="586526"/>
    <lineage>
        <taxon>Eukaryota</taxon>
        <taxon>Viridiplantae</taxon>
        <taxon>Streptophyta</taxon>
        <taxon>Embryophyta</taxon>
        <taxon>Tracheophyta</taxon>
        <taxon>Spermatophyta</taxon>
        <taxon>Magnoliopsida</taxon>
        <taxon>eudicotyledons</taxon>
        <taxon>Gunneridae</taxon>
        <taxon>Pentapetalae</taxon>
        <taxon>rosids</taxon>
        <taxon>malvids</taxon>
        <taxon>Brassicales</taxon>
        <taxon>Brassicaceae</taxon>
        <taxon>Arabideae</taxon>
        <taxon>Arabis</taxon>
    </lineage>
</organism>
<comment type="caution">
    <text evidence="5">The sequence shown here is derived from an EMBL/GenBank/DDBJ whole genome shotgun (WGS) entry which is preliminary data.</text>
</comment>
<dbReference type="EMBL" id="CABITT030000008">
    <property type="protein sequence ID" value="VVB13332.1"/>
    <property type="molecule type" value="Genomic_DNA"/>
</dbReference>
<dbReference type="PANTHER" id="PTHR44307:SF19">
    <property type="entry name" value="PHOSPHOMETHYLETHANOLAMINE N-METHYLTRANSFERASE"/>
    <property type="match status" value="1"/>
</dbReference>
<comment type="pathway">
    <text evidence="2">Lipid metabolism.</text>
</comment>
<dbReference type="PANTHER" id="PTHR44307">
    <property type="entry name" value="PHOSPHOETHANOLAMINE METHYLTRANSFERASE"/>
    <property type="match status" value="1"/>
</dbReference>
<evidence type="ECO:0000256" key="4">
    <source>
        <dbReference type="ARBA" id="ARBA00035674"/>
    </source>
</evidence>
<reference evidence="5" key="1">
    <citation type="submission" date="2019-07" db="EMBL/GenBank/DDBJ databases">
        <authorList>
            <person name="Dittberner H."/>
        </authorList>
    </citation>
    <scope>NUCLEOTIDE SEQUENCE [LARGE SCALE GENOMIC DNA]</scope>
</reference>
<dbReference type="InterPro" id="IPR029063">
    <property type="entry name" value="SAM-dependent_MTases_sf"/>
</dbReference>
<sequence>MESDLTNSICFRFGLGFEDVIVEDRTDQFVQVLRRELERVEKEKEEFISDFSEEDYNDIVGGWKSKLERIWKASSICSFSSAQMISMKSECDERKAEEYCERAMLSDNGRDGEMLSMYGDLIWKNHRDSVRAQSYFDQAVQSSPHDWLSSRLSKMQVNDFV</sequence>
<name>A0A565CID2_9BRAS</name>
<keyword evidence="6" id="KW-1185">Reference proteome</keyword>